<accession>A0A7J6WTX3</accession>
<dbReference type="EMBL" id="JABWDY010010166">
    <property type="protein sequence ID" value="KAF5200866.1"/>
    <property type="molecule type" value="Genomic_DNA"/>
</dbReference>
<protein>
    <submittedName>
        <fullName evidence="2">Uncharacterized protein</fullName>
    </submittedName>
</protein>
<proteinExistence type="predicted"/>
<dbReference type="Proteomes" id="UP000554482">
    <property type="component" value="Unassembled WGS sequence"/>
</dbReference>
<keyword evidence="3" id="KW-1185">Reference proteome</keyword>
<feature type="region of interest" description="Disordered" evidence="1">
    <location>
        <begin position="1"/>
        <end position="28"/>
    </location>
</feature>
<gene>
    <name evidence="2" type="ORF">FRX31_009546</name>
</gene>
<sequence length="63" mass="7710">MGIKVEQNRRRPRDLYAQHEEQDRRERLEYEYDQSEPDIIDDIMGIKMMRSFKSYSSQKNQIG</sequence>
<dbReference type="AlphaFoldDB" id="A0A7J6WTX3"/>
<organism evidence="2 3">
    <name type="scientific">Thalictrum thalictroides</name>
    <name type="common">Rue-anemone</name>
    <name type="synonym">Anemone thalictroides</name>
    <dbReference type="NCBI Taxonomy" id="46969"/>
    <lineage>
        <taxon>Eukaryota</taxon>
        <taxon>Viridiplantae</taxon>
        <taxon>Streptophyta</taxon>
        <taxon>Embryophyta</taxon>
        <taxon>Tracheophyta</taxon>
        <taxon>Spermatophyta</taxon>
        <taxon>Magnoliopsida</taxon>
        <taxon>Ranunculales</taxon>
        <taxon>Ranunculaceae</taxon>
        <taxon>Thalictroideae</taxon>
        <taxon>Thalictrum</taxon>
    </lineage>
</organism>
<reference evidence="2 3" key="1">
    <citation type="submission" date="2020-06" db="EMBL/GenBank/DDBJ databases">
        <title>Transcriptomic and genomic resources for Thalictrum thalictroides and T. hernandezii: Facilitating candidate gene discovery in an emerging model plant lineage.</title>
        <authorList>
            <person name="Arias T."/>
            <person name="Riano-Pachon D.M."/>
            <person name="Di Stilio V.S."/>
        </authorList>
    </citation>
    <scope>NUCLEOTIDE SEQUENCE [LARGE SCALE GENOMIC DNA]</scope>
    <source>
        <strain evidence="3">cv. WT478/WT964</strain>
        <tissue evidence="2">Leaves</tissue>
    </source>
</reference>
<comment type="caution">
    <text evidence="2">The sequence shown here is derived from an EMBL/GenBank/DDBJ whole genome shotgun (WGS) entry which is preliminary data.</text>
</comment>
<evidence type="ECO:0000313" key="2">
    <source>
        <dbReference type="EMBL" id="KAF5200866.1"/>
    </source>
</evidence>
<name>A0A7J6WTX3_THATH</name>
<evidence type="ECO:0000256" key="1">
    <source>
        <dbReference type="SAM" id="MobiDB-lite"/>
    </source>
</evidence>
<evidence type="ECO:0000313" key="3">
    <source>
        <dbReference type="Proteomes" id="UP000554482"/>
    </source>
</evidence>